<proteinExistence type="predicted"/>
<protein>
    <submittedName>
        <fullName evidence="3">Uncharacterized protein</fullName>
    </submittedName>
</protein>
<name>A0ABW2UQ44_9RHOB</name>
<feature type="coiled-coil region" evidence="1">
    <location>
        <begin position="49"/>
        <end position="76"/>
    </location>
</feature>
<evidence type="ECO:0000313" key="3">
    <source>
        <dbReference type="EMBL" id="MFC7706235.1"/>
    </source>
</evidence>
<gene>
    <name evidence="3" type="ORF">ACFQXB_18855</name>
</gene>
<evidence type="ECO:0000256" key="2">
    <source>
        <dbReference type="SAM" id="Phobius"/>
    </source>
</evidence>
<sequence>MELLKAIWLEFSGASFLEQLGAVAALLGVLGVLNGLTAKLAKRVPLRDLARARARIDALDAELSALKQKLDVEKADGAAFRNRAESLEERHSKESPIAWRESQQFDSGIDDVDGRSRQLKTMALGFDAIREDLRSAAFELAIYYDAEAAFDPDSGPRAQYFANLATALRSGDDTQYLHDLLKESAAADAREQGAYDPEAPEWKSFELAPAGLDKEGASRLATRLSNRAKFFSQTGENHAAHRLLARAVFIAKQHFGEGENFLIHLVKNYSAELFISGFYKSALLHFEELERIMEASSDSEFSPTSYARLQLRHWICGCLLHTGREDEA</sequence>
<keyword evidence="2" id="KW-0472">Membrane</keyword>
<accession>A0ABW2UQ44</accession>
<dbReference type="RefSeq" id="WP_377406772.1">
    <property type="nucleotide sequence ID" value="NZ_JBHTFQ010000015.1"/>
</dbReference>
<reference evidence="4" key="1">
    <citation type="journal article" date="2019" name="Int. J. Syst. Evol. Microbiol.">
        <title>The Global Catalogue of Microorganisms (GCM) 10K type strain sequencing project: providing services to taxonomists for standard genome sequencing and annotation.</title>
        <authorList>
            <consortium name="The Broad Institute Genomics Platform"/>
            <consortium name="The Broad Institute Genome Sequencing Center for Infectious Disease"/>
            <person name="Wu L."/>
            <person name="Ma J."/>
        </authorList>
    </citation>
    <scope>NUCLEOTIDE SEQUENCE [LARGE SCALE GENOMIC DNA]</scope>
    <source>
        <strain evidence="4">CGMCC 1.12750</strain>
    </source>
</reference>
<keyword evidence="1" id="KW-0175">Coiled coil</keyword>
<dbReference type="EMBL" id="JBHTFQ010000015">
    <property type="protein sequence ID" value="MFC7706235.1"/>
    <property type="molecule type" value="Genomic_DNA"/>
</dbReference>
<evidence type="ECO:0000313" key="4">
    <source>
        <dbReference type="Proteomes" id="UP001596516"/>
    </source>
</evidence>
<keyword evidence="4" id="KW-1185">Reference proteome</keyword>
<feature type="transmembrane region" description="Helical" evidence="2">
    <location>
        <begin position="20"/>
        <end position="41"/>
    </location>
</feature>
<dbReference type="Proteomes" id="UP001596516">
    <property type="component" value="Unassembled WGS sequence"/>
</dbReference>
<comment type="caution">
    <text evidence="3">The sequence shown here is derived from an EMBL/GenBank/DDBJ whole genome shotgun (WGS) entry which is preliminary data.</text>
</comment>
<evidence type="ECO:0000256" key="1">
    <source>
        <dbReference type="SAM" id="Coils"/>
    </source>
</evidence>
<keyword evidence="2" id="KW-0812">Transmembrane</keyword>
<organism evidence="3 4">
    <name type="scientific">Plastorhodobacter daqingensis</name>
    <dbReference type="NCBI Taxonomy" id="1387281"/>
    <lineage>
        <taxon>Bacteria</taxon>
        <taxon>Pseudomonadati</taxon>
        <taxon>Pseudomonadota</taxon>
        <taxon>Alphaproteobacteria</taxon>
        <taxon>Rhodobacterales</taxon>
        <taxon>Paracoccaceae</taxon>
        <taxon>Plastorhodobacter</taxon>
    </lineage>
</organism>
<keyword evidence="2" id="KW-1133">Transmembrane helix</keyword>